<dbReference type="InterPro" id="IPR013083">
    <property type="entry name" value="Znf_RING/FYVE/PHD"/>
</dbReference>
<dbReference type="FunFam" id="3.30.40.10:FF:000358">
    <property type="entry name" value="RBR-type E3 ubiquitin transferase"/>
    <property type="match status" value="1"/>
</dbReference>
<evidence type="ECO:0000256" key="6">
    <source>
        <dbReference type="ARBA" id="ARBA00012251"/>
    </source>
</evidence>
<dbReference type="InterPro" id="IPR018957">
    <property type="entry name" value="Znf_C3HC4_RING-type"/>
</dbReference>
<dbReference type="EC" id="2.3.2.31" evidence="6"/>
<dbReference type="FunFam" id="1.20.120.1750:FF:000029">
    <property type="entry name" value="RBR-type E3 ubiquitin transferase"/>
    <property type="match status" value="1"/>
</dbReference>
<dbReference type="SMART" id="SM00591">
    <property type="entry name" value="RWD"/>
    <property type="match status" value="1"/>
</dbReference>
<evidence type="ECO:0000256" key="12">
    <source>
        <dbReference type="ARBA" id="ARBA00022833"/>
    </source>
</evidence>
<dbReference type="SMART" id="SM00184">
    <property type="entry name" value="RING"/>
    <property type="match status" value="3"/>
</dbReference>
<comment type="similarity">
    <text evidence="5">Belongs to the RBR family. Ariadne subfamily.</text>
</comment>
<evidence type="ECO:0000313" key="17">
    <source>
        <dbReference type="EMBL" id="EOA11979.1"/>
    </source>
</evidence>
<protein>
    <recommendedName>
        <fullName evidence="6">RBR-type E3 ubiquitin transferase</fullName>
        <ecNumber evidence="6">2.3.2.31</ecNumber>
    </recommendedName>
</protein>
<evidence type="ECO:0000256" key="13">
    <source>
        <dbReference type="PROSITE-ProRule" id="PRU00175"/>
    </source>
</evidence>
<keyword evidence="7" id="KW-0808">Transferase</keyword>
<evidence type="ECO:0000256" key="4">
    <source>
        <dbReference type="ARBA" id="ARBA00004906"/>
    </source>
</evidence>
<dbReference type="Pfam" id="PF01485">
    <property type="entry name" value="IBR"/>
    <property type="match status" value="1"/>
</dbReference>
<dbReference type="Gene3D" id="3.10.110.10">
    <property type="entry name" value="Ubiquitin Conjugating Enzyme"/>
    <property type="match status" value="1"/>
</dbReference>
<dbReference type="PROSITE" id="PS50908">
    <property type="entry name" value="RWD"/>
    <property type="match status" value="1"/>
</dbReference>
<dbReference type="PROSITE" id="PS50089">
    <property type="entry name" value="ZF_RING_2"/>
    <property type="match status" value="1"/>
</dbReference>
<dbReference type="Gene3D" id="1.20.120.1750">
    <property type="match status" value="1"/>
</dbReference>
<keyword evidence="10 13" id="KW-0863">Zinc-finger</keyword>
<dbReference type="GO" id="GO:0016567">
    <property type="term" value="P:protein ubiquitination"/>
    <property type="evidence" value="ECO:0007669"/>
    <property type="project" value="UniProtKB-UniPathway"/>
</dbReference>
<organism evidence="17 18">
    <name type="scientific">Capsella rubella</name>
    <dbReference type="NCBI Taxonomy" id="81985"/>
    <lineage>
        <taxon>Eukaryota</taxon>
        <taxon>Viridiplantae</taxon>
        <taxon>Streptophyta</taxon>
        <taxon>Embryophyta</taxon>
        <taxon>Tracheophyta</taxon>
        <taxon>Spermatophyta</taxon>
        <taxon>Magnoliopsida</taxon>
        <taxon>eudicotyledons</taxon>
        <taxon>Gunneridae</taxon>
        <taxon>Pentapetalae</taxon>
        <taxon>rosids</taxon>
        <taxon>malvids</taxon>
        <taxon>Brassicales</taxon>
        <taxon>Brassicaceae</taxon>
        <taxon>Camelineae</taxon>
        <taxon>Capsella</taxon>
    </lineage>
</organism>
<comment type="catalytic activity">
    <reaction evidence="1">
        <text>[E2 ubiquitin-conjugating enzyme]-S-ubiquitinyl-L-cysteine + [acceptor protein]-L-lysine = [E2 ubiquitin-conjugating enzyme]-L-cysteine + [acceptor protein]-N(6)-ubiquitinyl-L-lysine.</text>
        <dbReference type="EC" id="2.3.2.31"/>
    </reaction>
</comment>
<gene>
    <name evidence="17" type="ORF">CARUB_v10012737mg</name>
</gene>
<keyword evidence="12" id="KW-0862">Zinc</keyword>
<evidence type="ECO:0000256" key="1">
    <source>
        <dbReference type="ARBA" id="ARBA00001798"/>
    </source>
</evidence>
<dbReference type="PROSITE" id="PS51873">
    <property type="entry name" value="TRIAD"/>
    <property type="match status" value="1"/>
</dbReference>
<dbReference type="PROSITE" id="PS00518">
    <property type="entry name" value="ZF_RING_1"/>
    <property type="match status" value="1"/>
</dbReference>
<dbReference type="AlphaFoldDB" id="R0G679"/>
<evidence type="ECO:0000256" key="9">
    <source>
        <dbReference type="ARBA" id="ARBA00022737"/>
    </source>
</evidence>
<evidence type="ECO:0000256" key="10">
    <source>
        <dbReference type="ARBA" id="ARBA00022771"/>
    </source>
</evidence>
<dbReference type="PANTHER" id="PTHR11685">
    <property type="entry name" value="RBR FAMILY RING FINGER AND IBR DOMAIN-CONTAINING"/>
    <property type="match status" value="1"/>
</dbReference>
<dbReference type="InterPro" id="IPR017907">
    <property type="entry name" value="Znf_RING_CS"/>
</dbReference>
<dbReference type="Pfam" id="PF05773">
    <property type="entry name" value="RWD"/>
    <property type="match status" value="1"/>
</dbReference>
<dbReference type="SMART" id="SM00647">
    <property type="entry name" value="IBR"/>
    <property type="match status" value="2"/>
</dbReference>
<dbReference type="UniPathway" id="UPA00143"/>
<dbReference type="STRING" id="81985.R0G679"/>
<evidence type="ECO:0000259" key="15">
    <source>
        <dbReference type="PROSITE" id="PS50908"/>
    </source>
</evidence>
<dbReference type="eggNOG" id="KOG1814">
    <property type="taxonomic scope" value="Eukaryota"/>
</dbReference>
<evidence type="ECO:0000256" key="7">
    <source>
        <dbReference type="ARBA" id="ARBA00022679"/>
    </source>
</evidence>
<evidence type="ECO:0000313" key="18">
    <source>
        <dbReference type="Proteomes" id="UP000029121"/>
    </source>
</evidence>
<accession>R0G679</accession>
<evidence type="ECO:0000256" key="11">
    <source>
        <dbReference type="ARBA" id="ARBA00022786"/>
    </source>
</evidence>
<name>R0G679_9BRAS</name>
<dbReference type="InterPro" id="IPR001841">
    <property type="entry name" value="Znf_RING"/>
</dbReference>
<dbReference type="SUPFAM" id="SSF54495">
    <property type="entry name" value="UBC-like"/>
    <property type="match status" value="1"/>
</dbReference>
<evidence type="ECO:0000256" key="3">
    <source>
        <dbReference type="ARBA" id="ARBA00003976"/>
    </source>
</evidence>
<reference evidence="18" key="1">
    <citation type="journal article" date="2013" name="Nat. Genet.">
        <title>The Capsella rubella genome and the genomic consequences of rapid mating system evolution.</title>
        <authorList>
            <person name="Slotte T."/>
            <person name="Hazzouri K.M."/>
            <person name="Agren J.A."/>
            <person name="Koenig D."/>
            <person name="Maumus F."/>
            <person name="Guo Y.L."/>
            <person name="Steige K."/>
            <person name="Platts A.E."/>
            <person name="Escobar J.S."/>
            <person name="Newman L.K."/>
            <person name="Wang W."/>
            <person name="Mandakova T."/>
            <person name="Vello E."/>
            <person name="Smith L.M."/>
            <person name="Henz S.R."/>
            <person name="Steffen J."/>
            <person name="Takuno S."/>
            <person name="Brandvain Y."/>
            <person name="Coop G."/>
            <person name="Andolfatto P."/>
            <person name="Hu T.T."/>
            <person name="Blanchette M."/>
            <person name="Clark R.M."/>
            <person name="Quesneville H."/>
            <person name="Nordborg M."/>
            <person name="Gaut B.S."/>
            <person name="Lysak M.A."/>
            <person name="Jenkins J."/>
            <person name="Grimwood J."/>
            <person name="Chapman J."/>
            <person name="Prochnik S."/>
            <person name="Shu S."/>
            <person name="Rokhsar D."/>
            <person name="Schmutz J."/>
            <person name="Weigel D."/>
            <person name="Wright S.I."/>
        </authorList>
    </citation>
    <scope>NUCLEOTIDE SEQUENCE [LARGE SCALE GENOMIC DNA]</scope>
    <source>
        <strain evidence="18">cv. Monte Gargano</strain>
    </source>
</reference>
<feature type="domain" description="RING-type" evidence="14">
    <location>
        <begin position="176"/>
        <end position="216"/>
    </location>
</feature>
<dbReference type="InterPro" id="IPR002867">
    <property type="entry name" value="IBR_dom"/>
</dbReference>
<dbReference type="InterPro" id="IPR006575">
    <property type="entry name" value="RWD_dom"/>
</dbReference>
<dbReference type="EMBL" id="KB871044">
    <property type="protein sequence ID" value="EOA11979.1"/>
    <property type="molecule type" value="Genomic_DNA"/>
</dbReference>
<dbReference type="InterPro" id="IPR016135">
    <property type="entry name" value="UBQ-conjugating_enzyme/RWD"/>
</dbReference>
<dbReference type="Pfam" id="PF26200">
    <property type="entry name" value="Rcat_RNF216"/>
    <property type="match status" value="1"/>
</dbReference>
<keyword evidence="9" id="KW-0677">Repeat</keyword>
<dbReference type="OrthoDB" id="1431934at2759"/>
<comment type="cofactor">
    <cofactor evidence="2">
        <name>Zn(2+)</name>
        <dbReference type="ChEBI" id="CHEBI:29105"/>
    </cofactor>
</comment>
<keyword evidence="8" id="KW-0479">Metal-binding</keyword>
<feature type="domain" description="RING-type" evidence="16">
    <location>
        <begin position="172"/>
        <end position="394"/>
    </location>
</feature>
<dbReference type="SUPFAM" id="SSF57850">
    <property type="entry name" value="RING/U-box"/>
    <property type="match status" value="4"/>
</dbReference>
<keyword evidence="18" id="KW-1185">Reference proteome</keyword>
<dbReference type="Pfam" id="PF00097">
    <property type="entry name" value="zf-C3HC4"/>
    <property type="match status" value="1"/>
</dbReference>
<evidence type="ECO:0000256" key="8">
    <source>
        <dbReference type="ARBA" id="ARBA00022723"/>
    </source>
</evidence>
<evidence type="ECO:0000259" key="14">
    <source>
        <dbReference type="PROSITE" id="PS50089"/>
    </source>
</evidence>
<dbReference type="GO" id="GO:0008270">
    <property type="term" value="F:zinc ion binding"/>
    <property type="evidence" value="ECO:0007669"/>
    <property type="project" value="UniProtKB-KW"/>
</dbReference>
<evidence type="ECO:0000259" key="16">
    <source>
        <dbReference type="PROSITE" id="PS51873"/>
    </source>
</evidence>
<dbReference type="Proteomes" id="UP000029121">
    <property type="component" value="Unassembled WGS sequence"/>
</dbReference>
<sequence>MFIFDRHKDMRYFQLHVHVDATSEYTVSAELNLNDDASQDSKGFLYSFKAHHLPPIVLSCLLPKTYPSHLPPYFLISVQWMNPDTIASLCSALDSIWMQQPGREVLYQWIDWLQNSSLSHLAFDEQILLGPYGAVSCTRDKRAVSGSCSPDSDIPYIKSYDEGKRRDSFLRGFHECVICFSEYAGFDFVKLPCQHFFCMKCMKIYAKGIVKKLQCPDSECGEIVPPGILKKLMSDEAFESWETLMMQKTPESMTRITYCPRCGTQCIEDEDQLALCSKCHFSFCTLCKGKRHVGVACMSQERKLQILQDRQGYALLGVEQRRKDQEIINEIMSVKVIMESAKQCPSCNIAISKTGGCNKMLCNNCGEYFCYRCNKAIINGYAHFSEGTCELFPQEAIQEWNDRVNERQVIGRIQAQLYPQHGQFPQRGQRCPSCRQLNAKVGNNNHLFCWACHSHFCYICKKVVKKCSQHYGPKGCKQHTDG</sequence>
<evidence type="ECO:0000256" key="5">
    <source>
        <dbReference type="ARBA" id="ARBA00005884"/>
    </source>
</evidence>
<proteinExistence type="inferred from homology"/>
<dbReference type="InterPro" id="IPR031127">
    <property type="entry name" value="E3_UB_ligase_RBR"/>
</dbReference>
<comment type="pathway">
    <text evidence="4">Protein modification; protein ubiquitination.</text>
</comment>
<dbReference type="GO" id="GO:0061630">
    <property type="term" value="F:ubiquitin protein ligase activity"/>
    <property type="evidence" value="ECO:0007669"/>
    <property type="project" value="UniProtKB-EC"/>
</dbReference>
<dbReference type="KEGG" id="crb:17874213"/>
<dbReference type="CDD" id="cd20341">
    <property type="entry name" value="BRcat_RBR_RNF14"/>
    <property type="match status" value="1"/>
</dbReference>
<feature type="domain" description="RWD" evidence="15">
    <location>
        <begin position="1"/>
        <end position="120"/>
    </location>
</feature>
<evidence type="ECO:0000256" key="2">
    <source>
        <dbReference type="ARBA" id="ARBA00001947"/>
    </source>
</evidence>
<keyword evidence="11" id="KW-0833">Ubl conjugation pathway</keyword>
<dbReference type="Gene3D" id="3.30.40.10">
    <property type="entry name" value="Zinc/RING finger domain, C3HC4 (zinc finger)"/>
    <property type="match status" value="1"/>
</dbReference>
<dbReference type="CDD" id="cd23821">
    <property type="entry name" value="RWD_IMPACT"/>
    <property type="match status" value="1"/>
</dbReference>
<comment type="function">
    <text evidence="3">Might act as an E3 ubiquitin-protein ligase, or as part of E3 complex, which accepts ubiquitin from specific E2 ubiquitin-conjugating enzymes and then transfers it to substrates.</text>
</comment>
<dbReference type="InterPro" id="IPR044066">
    <property type="entry name" value="TRIAD_supradom"/>
</dbReference>